<protein>
    <submittedName>
        <fullName evidence="2">Uncharacterized protein</fullName>
    </submittedName>
</protein>
<dbReference type="EnsemblPlants" id="Zm00001eb231870_T002">
    <property type="protein sequence ID" value="Zm00001eb231870_P002"/>
    <property type="gene ID" value="Zm00001eb231870"/>
</dbReference>
<proteinExistence type="predicted"/>
<name>A0A804PEQ8_MAIZE</name>
<sequence length="578" mass="63222">MPTRPRCHFPFPSSDSRQVQHGRWLLSSATCMATSPAHHQGTELSSSPLALPLLLFPPFLSSPRPREATGGAMATERSVILLLPIPFPCPQLLVLHRTLPRKEPFQSALHRHRHLPREKVAASVLCFPWRCPTFPGTGGVPNIPRYRRNHGSRLPTFAIQPGVIGIVSARAMWMKESIHSNSLIQFDQILIMRYKERKKKKRNQEKKNTRWIWMHGEVLYWRLEKYYTPATATARQRERAAKAWFTSTASPAAAATRTPRRTPVGTAACRRRPDGARRCRGSRPESVPRGSRSPGRAGAAAGRSRGAPPWAATAWWEWGGRRTTGACTPWREATATRGSSGAARTARLARPRTSAEGAAYVLLLLEELWSRTAVTGVTGSACRAVASGRMACWSLRVASGRVAWWVTHGKVASGLTTAWWWVSLEVVACGGRTGWWCSTAARGKTGWWIPWVASGTREWWRSTAAACSLCRYLWEATTPAWAAACRCRGRRALRRRAGDAVPGAVGGGLGAGRARGDEVVGVGEVPEAGERADAGRHGALEAVAGDVELLDRGHVGDGARELPLQAVVADVEDGELPE</sequence>
<reference evidence="2" key="2">
    <citation type="submission" date="2019-07" db="EMBL/GenBank/DDBJ databases">
        <authorList>
            <person name="Seetharam A."/>
            <person name="Woodhouse M."/>
            <person name="Cannon E."/>
        </authorList>
    </citation>
    <scope>NUCLEOTIDE SEQUENCE [LARGE SCALE GENOMIC DNA]</scope>
    <source>
        <strain evidence="2">cv. B73</strain>
    </source>
</reference>
<evidence type="ECO:0000313" key="2">
    <source>
        <dbReference type="EnsemblPlants" id="Zm00001eb231870_P002"/>
    </source>
</evidence>
<dbReference type="InParanoid" id="A0A804PEQ8"/>
<dbReference type="AlphaFoldDB" id="A0A804PEQ8"/>
<dbReference type="Gramene" id="Zm00001eb231870_T002">
    <property type="protein sequence ID" value="Zm00001eb231870_P002"/>
    <property type="gene ID" value="Zm00001eb231870"/>
</dbReference>
<reference evidence="3" key="1">
    <citation type="journal article" date="2009" name="Science">
        <title>The B73 maize genome: complexity, diversity, and dynamics.</title>
        <authorList>
            <person name="Schnable P.S."/>
            <person name="Ware D."/>
            <person name="Fulton R.S."/>
            <person name="Stein J.C."/>
            <person name="Wei F."/>
            <person name="Pasternak S."/>
            <person name="Liang C."/>
            <person name="Zhang J."/>
            <person name="Fulton L."/>
            <person name="Graves T.A."/>
            <person name="Minx P."/>
            <person name="Reily A.D."/>
            <person name="Courtney L."/>
            <person name="Kruchowski S.S."/>
            <person name="Tomlinson C."/>
            <person name="Strong C."/>
            <person name="Delehaunty K."/>
            <person name="Fronick C."/>
            <person name="Courtney B."/>
            <person name="Rock S.M."/>
            <person name="Belter E."/>
            <person name="Du F."/>
            <person name="Kim K."/>
            <person name="Abbott R.M."/>
            <person name="Cotton M."/>
            <person name="Levy A."/>
            <person name="Marchetto P."/>
            <person name="Ochoa K."/>
            <person name="Jackson S.M."/>
            <person name="Gillam B."/>
            <person name="Chen W."/>
            <person name="Yan L."/>
            <person name="Higginbotham J."/>
            <person name="Cardenas M."/>
            <person name="Waligorski J."/>
            <person name="Applebaum E."/>
            <person name="Phelps L."/>
            <person name="Falcone J."/>
            <person name="Kanchi K."/>
            <person name="Thane T."/>
            <person name="Scimone A."/>
            <person name="Thane N."/>
            <person name="Henke J."/>
            <person name="Wang T."/>
            <person name="Ruppert J."/>
            <person name="Shah N."/>
            <person name="Rotter K."/>
            <person name="Hodges J."/>
            <person name="Ingenthron E."/>
            <person name="Cordes M."/>
            <person name="Kohlberg S."/>
            <person name="Sgro J."/>
            <person name="Delgado B."/>
            <person name="Mead K."/>
            <person name="Chinwalla A."/>
            <person name="Leonard S."/>
            <person name="Crouse K."/>
            <person name="Collura K."/>
            <person name="Kudrna D."/>
            <person name="Currie J."/>
            <person name="He R."/>
            <person name="Angelova A."/>
            <person name="Rajasekar S."/>
            <person name="Mueller T."/>
            <person name="Lomeli R."/>
            <person name="Scara G."/>
            <person name="Ko A."/>
            <person name="Delaney K."/>
            <person name="Wissotski M."/>
            <person name="Lopez G."/>
            <person name="Campos D."/>
            <person name="Braidotti M."/>
            <person name="Ashley E."/>
            <person name="Golser W."/>
            <person name="Kim H."/>
            <person name="Lee S."/>
            <person name="Lin J."/>
            <person name="Dujmic Z."/>
            <person name="Kim W."/>
            <person name="Talag J."/>
            <person name="Zuccolo A."/>
            <person name="Fan C."/>
            <person name="Sebastian A."/>
            <person name="Kramer M."/>
            <person name="Spiegel L."/>
            <person name="Nascimento L."/>
            <person name="Zutavern T."/>
            <person name="Miller B."/>
            <person name="Ambroise C."/>
            <person name="Muller S."/>
            <person name="Spooner W."/>
            <person name="Narechania A."/>
            <person name="Ren L."/>
            <person name="Wei S."/>
            <person name="Kumari S."/>
            <person name="Faga B."/>
            <person name="Levy M.J."/>
            <person name="McMahan L."/>
            <person name="Van Buren P."/>
            <person name="Vaughn M.W."/>
            <person name="Ying K."/>
            <person name="Yeh C.-T."/>
            <person name="Emrich S.J."/>
            <person name="Jia Y."/>
            <person name="Kalyanaraman A."/>
            <person name="Hsia A.-P."/>
            <person name="Barbazuk W.B."/>
            <person name="Baucom R.S."/>
            <person name="Brutnell T.P."/>
            <person name="Carpita N.C."/>
            <person name="Chaparro C."/>
            <person name="Chia J.-M."/>
            <person name="Deragon J.-M."/>
            <person name="Estill J.C."/>
            <person name="Fu Y."/>
            <person name="Jeddeloh J.A."/>
            <person name="Han Y."/>
            <person name="Lee H."/>
            <person name="Li P."/>
            <person name="Lisch D.R."/>
            <person name="Liu S."/>
            <person name="Liu Z."/>
            <person name="Nagel D.H."/>
            <person name="McCann M.C."/>
            <person name="SanMiguel P."/>
            <person name="Myers A.M."/>
            <person name="Nettleton D."/>
            <person name="Nguyen J."/>
            <person name="Penning B.W."/>
            <person name="Ponnala L."/>
            <person name="Schneider K.L."/>
            <person name="Schwartz D.C."/>
            <person name="Sharma A."/>
            <person name="Soderlund C."/>
            <person name="Springer N.M."/>
            <person name="Sun Q."/>
            <person name="Wang H."/>
            <person name="Waterman M."/>
            <person name="Westerman R."/>
            <person name="Wolfgruber T.K."/>
            <person name="Yang L."/>
            <person name="Yu Y."/>
            <person name="Zhang L."/>
            <person name="Zhou S."/>
            <person name="Zhu Q."/>
            <person name="Bennetzen J.L."/>
            <person name="Dawe R.K."/>
            <person name="Jiang J."/>
            <person name="Jiang N."/>
            <person name="Presting G.G."/>
            <person name="Wessler S.R."/>
            <person name="Aluru S."/>
            <person name="Martienssen R.A."/>
            <person name="Clifton S.W."/>
            <person name="McCombie W.R."/>
            <person name="Wing R.A."/>
            <person name="Wilson R.K."/>
        </authorList>
    </citation>
    <scope>NUCLEOTIDE SEQUENCE [LARGE SCALE GENOMIC DNA]</scope>
    <source>
        <strain evidence="3">cv. B73</strain>
    </source>
</reference>
<keyword evidence="3" id="KW-1185">Reference proteome</keyword>
<feature type="compositionally biased region" description="Low complexity" evidence="1">
    <location>
        <begin position="284"/>
        <end position="309"/>
    </location>
</feature>
<feature type="region of interest" description="Disordered" evidence="1">
    <location>
        <begin position="246"/>
        <end position="309"/>
    </location>
</feature>
<feature type="compositionally biased region" description="Low complexity" evidence="1">
    <location>
        <begin position="246"/>
        <end position="263"/>
    </location>
</feature>
<organism evidence="2 3">
    <name type="scientific">Zea mays</name>
    <name type="common">Maize</name>
    <dbReference type="NCBI Taxonomy" id="4577"/>
    <lineage>
        <taxon>Eukaryota</taxon>
        <taxon>Viridiplantae</taxon>
        <taxon>Streptophyta</taxon>
        <taxon>Embryophyta</taxon>
        <taxon>Tracheophyta</taxon>
        <taxon>Spermatophyta</taxon>
        <taxon>Magnoliopsida</taxon>
        <taxon>Liliopsida</taxon>
        <taxon>Poales</taxon>
        <taxon>Poaceae</taxon>
        <taxon>PACMAD clade</taxon>
        <taxon>Panicoideae</taxon>
        <taxon>Andropogonodae</taxon>
        <taxon>Andropogoneae</taxon>
        <taxon>Tripsacinae</taxon>
        <taxon>Zea</taxon>
    </lineage>
</organism>
<evidence type="ECO:0000313" key="3">
    <source>
        <dbReference type="Proteomes" id="UP000007305"/>
    </source>
</evidence>
<dbReference type="Proteomes" id="UP000007305">
    <property type="component" value="Chromosome 5"/>
</dbReference>
<accession>A0A804PEQ8</accession>
<reference evidence="2" key="3">
    <citation type="submission" date="2021-05" db="UniProtKB">
        <authorList>
            <consortium name="EnsemblPlants"/>
        </authorList>
    </citation>
    <scope>IDENTIFICATION</scope>
    <source>
        <strain evidence="2">cv. B73</strain>
    </source>
</reference>
<evidence type="ECO:0000256" key="1">
    <source>
        <dbReference type="SAM" id="MobiDB-lite"/>
    </source>
</evidence>